<protein>
    <submittedName>
        <fullName evidence="6">Transcriptional regulator, AraC family</fullName>
    </submittedName>
</protein>
<dbReference type="PRINTS" id="PR00032">
    <property type="entry name" value="HTHARAC"/>
</dbReference>
<dbReference type="PANTHER" id="PTHR43280">
    <property type="entry name" value="ARAC-FAMILY TRANSCRIPTIONAL REGULATOR"/>
    <property type="match status" value="1"/>
</dbReference>
<evidence type="ECO:0000256" key="1">
    <source>
        <dbReference type="ARBA" id="ARBA00023015"/>
    </source>
</evidence>
<dbReference type="GO" id="GO:0003700">
    <property type="term" value="F:DNA-binding transcription factor activity"/>
    <property type="evidence" value="ECO:0007669"/>
    <property type="project" value="InterPro"/>
</dbReference>
<dbReference type="eggNOG" id="COG2207">
    <property type="taxonomic scope" value="Bacteria"/>
</dbReference>
<dbReference type="PROSITE" id="PS00041">
    <property type="entry name" value="HTH_ARAC_FAMILY_1"/>
    <property type="match status" value="1"/>
</dbReference>
<reference evidence="6 7" key="2">
    <citation type="journal article" date="2012" name="Stand. Genomic Sci.">
        <title>Complete genome sequence of the termite hindgut bacterium Spirochaeta coccoides type strain (SPN1(T)), reclassification in the genus Sphaerochaeta as Sphaerochaeta coccoides comb. nov. and emendations of the family Spirochaetaceae and the genus Sphaerochaeta.</title>
        <authorList>
            <person name="Abt B."/>
            <person name="Han C."/>
            <person name="Scheuner C."/>
            <person name="Lu M."/>
            <person name="Lapidus A."/>
            <person name="Nolan M."/>
            <person name="Lucas S."/>
            <person name="Hammon N."/>
            <person name="Deshpande S."/>
            <person name="Cheng J.F."/>
            <person name="Tapia R."/>
            <person name="Goodwin L.A."/>
            <person name="Pitluck S."/>
            <person name="Liolios K."/>
            <person name="Pagani I."/>
            <person name="Ivanova N."/>
            <person name="Mavromatis K."/>
            <person name="Mikhailova N."/>
            <person name="Huntemann M."/>
            <person name="Pati A."/>
            <person name="Chen A."/>
            <person name="Palaniappan K."/>
            <person name="Land M."/>
            <person name="Hauser L."/>
            <person name="Brambilla E.M."/>
            <person name="Rohde M."/>
            <person name="Spring S."/>
            <person name="Gronow S."/>
            <person name="Goker M."/>
            <person name="Woyke T."/>
            <person name="Bristow J."/>
            <person name="Eisen J.A."/>
            <person name="Markowitz V."/>
            <person name="Hugenholtz P."/>
            <person name="Kyrpides N.C."/>
            <person name="Klenk H.P."/>
            <person name="Detter J.C."/>
        </authorList>
    </citation>
    <scope>NUCLEOTIDE SEQUENCE [LARGE SCALE GENOMIC DNA]</scope>
    <source>
        <strain evidence="7">ATCC BAA-1237 / DSM 17374 / SPN1</strain>
    </source>
</reference>
<dbReference type="PROSITE" id="PS01124">
    <property type="entry name" value="HTH_ARAC_FAMILY_2"/>
    <property type="match status" value="1"/>
</dbReference>
<evidence type="ECO:0000256" key="4">
    <source>
        <dbReference type="SAM" id="Phobius"/>
    </source>
</evidence>
<evidence type="ECO:0000313" key="7">
    <source>
        <dbReference type="Proteomes" id="UP000007939"/>
    </source>
</evidence>
<dbReference type="SMART" id="SM00342">
    <property type="entry name" value="HTH_ARAC"/>
    <property type="match status" value="1"/>
</dbReference>
<evidence type="ECO:0000256" key="3">
    <source>
        <dbReference type="ARBA" id="ARBA00023163"/>
    </source>
</evidence>
<keyword evidence="4" id="KW-0472">Membrane</keyword>
<keyword evidence="4" id="KW-0812">Transmembrane</keyword>
<dbReference type="SUPFAM" id="SSF46689">
    <property type="entry name" value="Homeodomain-like"/>
    <property type="match status" value="1"/>
</dbReference>
<dbReference type="STRING" id="760011.Spico_0359"/>
<accession>F4GHQ0</accession>
<dbReference type="Gene3D" id="1.10.10.60">
    <property type="entry name" value="Homeodomain-like"/>
    <property type="match status" value="2"/>
</dbReference>
<sequence>MFFFIATFYHETSVHHKFLCYTVFMLVNIRKNGVLARKPIITLSIVIAICISSLIVSQSWFLRQMQNYVLEKNMTVLELTQTIVDSYIVQTQKLAQLLLLNKNMTRFIYQGKISEGSSEIQTIIDAQAQLPATRSVNPMLEEVYVYSRFSGYLMNSRNAIFDIDRMYALIEFQDMNSGQWQSKYLRSGGTDSFHPTVIATVDGQKKRIIPYIQSFPLSNPLENAGKLMFLLNADLLEELLSGLEIGNRGRYCITDSDNTIIISNGDIMWNYTDMSDGQYDIIGHDGVRYLISIVSSAESRLRFFSALPYKELQATQIPVWGIFSLSAIIALIICCCIILVSAYTHQKNWSRLKAMLSDGQTFPNNVTYEKVYETIKSITEQQAENEAHGGKIPFMTETFFRRLIHGKNITPEEVNDMMERTGQGFPIGSDMVVAMAKIIWHNVYEASSLDDLDFSRIVAAKEAERIFNKNYYLYMDLELNIWLLLWDENRNLLNKNITAFWLAFKKITPYETSISISHVNHTVSTMQGAPHECNLTAHSIINENLRNTIRRYSDLTERGDSAFFDKESEQALISNCMKQDEYAVRILLQKIHDTNFMQRKLPPDQILLLFKALYNTALMYCQKVNITSLPRHFTLFSEVSEFFLSLTGDAFRSKPDREKEMISSITSYIHEHFHDPDLTLVTMSVAFKQRENYLYYFMKTRMDTSFSQYLEEYRLKQAKEKLFTDSEKNINEIAFSCGYANPQTFRRAFTKRFGLLPSNYRMGFITDAQNNES</sequence>
<dbReference type="EMBL" id="CP002659">
    <property type="protein sequence ID" value="AEC01588.1"/>
    <property type="molecule type" value="Genomic_DNA"/>
</dbReference>
<dbReference type="Pfam" id="PF12833">
    <property type="entry name" value="HTH_18"/>
    <property type="match status" value="1"/>
</dbReference>
<keyword evidence="1" id="KW-0805">Transcription regulation</keyword>
<evidence type="ECO:0000256" key="2">
    <source>
        <dbReference type="ARBA" id="ARBA00023125"/>
    </source>
</evidence>
<evidence type="ECO:0000313" key="6">
    <source>
        <dbReference type="EMBL" id="AEC01588.1"/>
    </source>
</evidence>
<dbReference type="InterPro" id="IPR009057">
    <property type="entry name" value="Homeodomain-like_sf"/>
</dbReference>
<dbReference type="InterPro" id="IPR018060">
    <property type="entry name" value="HTH_AraC"/>
</dbReference>
<feature type="transmembrane region" description="Helical" evidence="4">
    <location>
        <begin position="40"/>
        <end position="62"/>
    </location>
</feature>
<reference evidence="7" key="1">
    <citation type="submission" date="2011-04" db="EMBL/GenBank/DDBJ databases">
        <title>The complete genome of Spirochaeta coccoides DSM 17374.</title>
        <authorList>
            <person name="Lucas S."/>
            <person name="Copeland A."/>
            <person name="Lapidus A."/>
            <person name="Bruce D."/>
            <person name="Goodwin L."/>
            <person name="Pitluck S."/>
            <person name="Peters L."/>
            <person name="Kyrpides N."/>
            <person name="Mavromatis K."/>
            <person name="Pagani I."/>
            <person name="Ivanova N."/>
            <person name="Ovchinnikova G."/>
            <person name="Lu M."/>
            <person name="Detter J.C."/>
            <person name="Tapia R."/>
            <person name="Han C."/>
            <person name="Land M."/>
            <person name="Hauser L."/>
            <person name="Markowitz V."/>
            <person name="Cheng J.-F."/>
            <person name="Hugenholtz P."/>
            <person name="Woyke T."/>
            <person name="Wu D."/>
            <person name="Spring S."/>
            <person name="Schroeder M."/>
            <person name="Brambilla E."/>
            <person name="Klenk H.-P."/>
            <person name="Eisen J.A."/>
        </authorList>
    </citation>
    <scope>NUCLEOTIDE SEQUENCE [LARGE SCALE GENOMIC DNA]</scope>
    <source>
        <strain evidence="7">ATCC BAA-1237 / DSM 17374 / SPN1</strain>
    </source>
</reference>
<gene>
    <name evidence="6" type="ordered locus">Spico_0359</name>
</gene>
<dbReference type="InterPro" id="IPR020449">
    <property type="entry name" value="Tscrpt_reg_AraC-type_HTH"/>
</dbReference>
<organism evidence="6 7">
    <name type="scientific">Parasphaerochaeta coccoides (strain ATCC BAA-1237 / DSM 17374 / SPN1)</name>
    <name type="common">Sphaerochaeta coccoides</name>
    <dbReference type="NCBI Taxonomy" id="760011"/>
    <lineage>
        <taxon>Bacteria</taxon>
        <taxon>Pseudomonadati</taxon>
        <taxon>Spirochaetota</taxon>
        <taxon>Spirochaetia</taxon>
        <taxon>Spirochaetales</taxon>
        <taxon>Sphaerochaetaceae</taxon>
        <taxon>Parasphaerochaeta</taxon>
    </lineage>
</organism>
<feature type="transmembrane region" description="Helical" evidence="4">
    <location>
        <begin position="319"/>
        <end position="343"/>
    </location>
</feature>
<dbReference type="Proteomes" id="UP000007939">
    <property type="component" value="Chromosome"/>
</dbReference>
<feature type="domain" description="HTH araC/xylS-type" evidence="5">
    <location>
        <begin position="663"/>
        <end position="763"/>
    </location>
</feature>
<keyword evidence="2" id="KW-0238">DNA-binding</keyword>
<evidence type="ECO:0000259" key="5">
    <source>
        <dbReference type="PROSITE" id="PS01124"/>
    </source>
</evidence>
<keyword evidence="7" id="KW-1185">Reference proteome</keyword>
<dbReference type="KEGG" id="scc:Spico_0359"/>
<dbReference type="InterPro" id="IPR018062">
    <property type="entry name" value="HTH_AraC-typ_CS"/>
</dbReference>
<dbReference type="PANTHER" id="PTHR43280:SF29">
    <property type="entry name" value="ARAC-FAMILY TRANSCRIPTIONAL REGULATOR"/>
    <property type="match status" value="1"/>
</dbReference>
<dbReference type="HOGENOM" id="CLU_019175_1_0_12"/>
<name>F4GHQ0_PARC1</name>
<keyword evidence="3" id="KW-0804">Transcription</keyword>
<dbReference type="GO" id="GO:0043565">
    <property type="term" value="F:sequence-specific DNA binding"/>
    <property type="evidence" value="ECO:0007669"/>
    <property type="project" value="InterPro"/>
</dbReference>
<proteinExistence type="predicted"/>
<keyword evidence="4" id="KW-1133">Transmembrane helix</keyword>
<dbReference type="AlphaFoldDB" id="F4GHQ0"/>